<evidence type="ECO:0000313" key="3">
    <source>
        <dbReference type="EMBL" id="KMS56314.1"/>
    </source>
</evidence>
<dbReference type="Pfam" id="PF00534">
    <property type="entry name" value="Glycos_transf_1"/>
    <property type="match status" value="1"/>
</dbReference>
<keyword evidence="3" id="KW-0808">Transferase</keyword>
<dbReference type="SUPFAM" id="SSF53756">
    <property type="entry name" value="UDP-Glycosyltransferase/glycogen phosphorylase"/>
    <property type="match status" value="1"/>
</dbReference>
<organism evidence="3 4">
    <name type="scientific">Novosphingobium barchaimii LL02</name>
    <dbReference type="NCBI Taxonomy" id="1114963"/>
    <lineage>
        <taxon>Bacteria</taxon>
        <taxon>Pseudomonadati</taxon>
        <taxon>Pseudomonadota</taxon>
        <taxon>Alphaproteobacteria</taxon>
        <taxon>Sphingomonadales</taxon>
        <taxon>Sphingomonadaceae</taxon>
        <taxon>Novosphingobium</taxon>
    </lineage>
</organism>
<proteinExistence type="predicted"/>
<protein>
    <submittedName>
        <fullName evidence="3">Glycosyl transferase family 1</fullName>
    </submittedName>
</protein>
<evidence type="ECO:0000259" key="2">
    <source>
        <dbReference type="Pfam" id="PF13439"/>
    </source>
</evidence>
<dbReference type="InterPro" id="IPR028098">
    <property type="entry name" value="Glyco_trans_4-like_N"/>
</dbReference>
<dbReference type="AlphaFoldDB" id="A0A0J7XXQ4"/>
<feature type="domain" description="Glycosyltransferase subfamily 4-like N-terminal" evidence="2">
    <location>
        <begin position="21"/>
        <end position="184"/>
    </location>
</feature>
<name>A0A0J7XXQ4_9SPHN</name>
<dbReference type="EMBL" id="JACU01000004">
    <property type="protein sequence ID" value="KMS56314.1"/>
    <property type="molecule type" value="Genomic_DNA"/>
</dbReference>
<dbReference type="PATRIC" id="fig|1114963.3.peg.1881"/>
<dbReference type="OrthoDB" id="9790710at2"/>
<dbReference type="RefSeq" id="WP_059151164.1">
    <property type="nucleotide sequence ID" value="NZ_KQ130453.1"/>
</dbReference>
<comment type="caution">
    <text evidence="3">The sequence shown here is derived from an EMBL/GenBank/DDBJ whole genome shotgun (WGS) entry which is preliminary data.</text>
</comment>
<dbReference type="CDD" id="cd03811">
    <property type="entry name" value="GT4_GT28_WabH-like"/>
    <property type="match status" value="1"/>
</dbReference>
<feature type="domain" description="Glycosyl transferase family 1" evidence="1">
    <location>
        <begin position="209"/>
        <end position="348"/>
    </location>
</feature>
<evidence type="ECO:0000259" key="1">
    <source>
        <dbReference type="Pfam" id="PF00534"/>
    </source>
</evidence>
<evidence type="ECO:0000313" key="4">
    <source>
        <dbReference type="Proteomes" id="UP000052268"/>
    </source>
</evidence>
<dbReference type="PANTHER" id="PTHR12526">
    <property type="entry name" value="GLYCOSYLTRANSFERASE"/>
    <property type="match status" value="1"/>
</dbReference>
<dbReference type="Gene3D" id="3.40.50.2000">
    <property type="entry name" value="Glycogen Phosphorylase B"/>
    <property type="match status" value="2"/>
</dbReference>
<reference evidence="3 4" key="1">
    <citation type="journal article" date="2015" name="G3 (Bethesda)">
        <title>Insights into Ongoing Evolution of the Hexachlorocyclohexane Catabolic Pathway from Comparative Genomics of Ten Sphingomonadaceae Strains.</title>
        <authorList>
            <person name="Pearce S.L."/>
            <person name="Oakeshott J.G."/>
            <person name="Pandey G."/>
        </authorList>
    </citation>
    <scope>NUCLEOTIDE SEQUENCE [LARGE SCALE GENOMIC DNA]</scope>
    <source>
        <strain evidence="3 4">LL02</strain>
    </source>
</reference>
<gene>
    <name evidence="3" type="ORF">V474_15270</name>
</gene>
<dbReference type="InterPro" id="IPR001296">
    <property type="entry name" value="Glyco_trans_1"/>
</dbReference>
<dbReference type="Pfam" id="PF13439">
    <property type="entry name" value="Glyco_transf_4"/>
    <property type="match status" value="1"/>
</dbReference>
<dbReference type="Proteomes" id="UP000052268">
    <property type="component" value="Unassembled WGS sequence"/>
</dbReference>
<accession>A0A0J7XXQ4</accession>
<keyword evidence="4" id="KW-1185">Reference proteome</keyword>
<sequence length="400" mass="43661">MHEALGQGPLRIAIPIHSLEPGGVERVALGLATQWRSAGHQVTVVLGRSGGSGLCSAPALDYWSVPTRLATASWETPWMIHSLYSFLVERRVDLLFCPGNTYAVVAAAMKLLLGGHAPPMMLKVSNALHRPDMPQPIRSGYGTWLRMQGRVFDSLVALSEPMRREIRECMLADAQQVSVIANPVLTRQRLRHLGRIERRPPSAWGMRYLAAGRLVAQKNYPLLLRAFAGAARADDQLTIAGEGPERARLEALVDALGIARQVHFAGHVGSIDALLEKSDAMVLSSDYEGLPGVVVEALAAGLPVLATDCCVSMTSLVEHERTGLIVPTGSIETFAQGLVQLRQMRGDPQRARSVASIYEVEGAAHRYIELMQDVARRCDHDRRRGLARSALAPCRSLRRS</sequence>
<dbReference type="GO" id="GO:0016757">
    <property type="term" value="F:glycosyltransferase activity"/>
    <property type="evidence" value="ECO:0007669"/>
    <property type="project" value="InterPro"/>
</dbReference>